<keyword evidence="1" id="KW-0812">Transmembrane</keyword>
<organism evidence="2 3">
    <name type="scientific">Necator americanus</name>
    <name type="common">Human hookworm</name>
    <dbReference type="NCBI Taxonomy" id="51031"/>
    <lineage>
        <taxon>Eukaryota</taxon>
        <taxon>Metazoa</taxon>
        <taxon>Ecdysozoa</taxon>
        <taxon>Nematoda</taxon>
        <taxon>Chromadorea</taxon>
        <taxon>Rhabditida</taxon>
        <taxon>Rhabditina</taxon>
        <taxon>Rhabditomorpha</taxon>
        <taxon>Strongyloidea</taxon>
        <taxon>Ancylostomatidae</taxon>
        <taxon>Bunostominae</taxon>
        <taxon>Necator</taxon>
    </lineage>
</organism>
<evidence type="ECO:0000313" key="3">
    <source>
        <dbReference type="Proteomes" id="UP001303046"/>
    </source>
</evidence>
<proteinExistence type="predicted"/>
<reference evidence="2 3" key="1">
    <citation type="submission" date="2023-08" db="EMBL/GenBank/DDBJ databases">
        <title>A Necator americanus chromosomal reference genome.</title>
        <authorList>
            <person name="Ilik V."/>
            <person name="Petrzelkova K.J."/>
            <person name="Pardy F."/>
            <person name="Fuh T."/>
            <person name="Niatou-Singa F.S."/>
            <person name="Gouil Q."/>
            <person name="Baker L."/>
            <person name="Ritchie M.E."/>
            <person name="Jex A.R."/>
            <person name="Gazzola D."/>
            <person name="Li H."/>
            <person name="Toshio Fujiwara R."/>
            <person name="Zhan B."/>
            <person name="Aroian R.V."/>
            <person name="Pafco B."/>
            <person name="Schwarz E.M."/>
        </authorList>
    </citation>
    <scope>NUCLEOTIDE SEQUENCE [LARGE SCALE GENOMIC DNA]</scope>
    <source>
        <strain evidence="2 3">Aroian</strain>
        <tissue evidence="2">Whole animal</tissue>
    </source>
</reference>
<dbReference type="EMBL" id="JAVFWL010000004">
    <property type="protein sequence ID" value="KAK6751124.1"/>
    <property type="molecule type" value="Genomic_DNA"/>
</dbReference>
<feature type="transmembrane region" description="Helical" evidence="1">
    <location>
        <begin position="20"/>
        <end position="37"/>
    </location>
</feature>
<accession>A0ABR1DKZ1</accession>
<evidence type="ECO:0000256" key="1">
    <source>
        <dbReference type="SAM" id="Phobius"/>
    </source>
</evidence>
<evidence type="ECO:0000313" key="2">
    <source>
        <dbReference type="EMBL" id="KAK6751124.1"/>
    </source>
</evidence>
<name>A0ABR1DKZ1_NECAM</name>
<gene>
    <name evidence="2" type="primary">Necator_chrIV.g16147</name>
    <name evidence="2" type="ORF">RB195_002851</name>
</gene>
<evidence type="ECO:0008006" key="4">
    <source>
        <dbReference type="Google" id="ProtNLM"/>
    </source>
</evidence>
<keyword evidence="3" id="KW-1185">Reference proteome</keyword>
<keyword evidence="1" id="KW-1133">Transmembrane helix</keyword>
<sequence>MLPVVRLSYLLRLPLLIKQEQIMAVFLHLISIFLVLLQNSFGHKLVLFVPCIANSQVIFNSRVAETLANAGHDVTMVMITPLDGFDFKRVKIKKEIRADASVSTGGKYVQQEAPEGISQQEHSFKMFN</sequence>
<keyword evidence="1" id="KW-0472">Membrane</keyword>
<dbReference type="Proteomes" id="UP001303046">
    <property type="component" value="Unassembled WGS sequence"/>
</dbReference>
<protein>
    <recommendedName>
        <fullName evidence="4">Glucuronosyltransferase</fullName>
    </recommendedName>
</protein>
<comment type="caution">
    <text evidence="2">The sequence shown here is derived from an EMBL/GenBank/DDBJ whole genome shotgun (WGS) entry which is preliminary data.</text>
</comment>